<gene>
    <name evidence="2" type="ORF">RHTO0S_45e00100g</name>
</gene>
<reference evidence="2" key="1">
    <citation type="journal article" date="2014" name="Genome Announc.">
        <title>Draft genome sequence of Rhodosporidium toruloides CECT1137, an oleaginous yeast of biotechnological interest.</title>
        <authorList>
            <person name="Morin N."/>
            <person name="Calcas X."/>
            <person name="Devillers H."/>
            <person name="Durrens P."/>
            <person name="Sherman D.J."/>
            <person name="Nicaud J.-M."/>
            <person name="Neuveglise C."/>
        </authorList>
    </citation>
    <scope>NUCLEOTIDE SEQUENCE</scope>
    <source>
        <strain evidence="2">CECT1137</strain>
    </source>
</reference>
<dbReference type="EMBL" id="LK052980">
    <property type="protein sequence ID" value="CDR49838.1"/>
    <property type="molecule type" value="Genomic_DNA"/>
</dbReference>
<organism evidence="2">
    <name type="scientific">Rhodotorula toruloides</name>
    <name type="common">Yeast</name>
    <name type="synonym">Rhodosporidium toruloides</name>
    <dbReference type="NCBI Taxonomy" id="5286"/>
    <lineage>
        <taxon>Eukaryota</taxon>
        <taxon>Fungi</taxon>
        <taxon>Dikarya</taxon>
        <taxon>Basidiomycota</taxon>
        <taxon>Pucciniomycotina</taxon>
        <taxon>Microbotryomycetes</taxon>
        <taxon>Sporidiobolales</taxon>
        <taxon>Sporidiobolaceae</taxon>
        <taxon>Rhodotorula</taxon>
    </lineage>
</organism>
<evidence type="ECO:0000313" key="2">
    <source>
        <dbReference type="EMBL" id="CDR49838.1"/>
    </source>
</evidence>
<evidence type="ECO:0000256" key="1">
    <source>
        <dbReference type="SAM" id="MobiDB-lite"/>
    </source>
</evidence>
<feature type="compositionally biased region" description="Basic and acidic residues" evidence="1">
    <location>
        <begin position="100"/>
        <end position="110"/>
    </location>
</feature>
<name>A0A061BK90_RHOTO</name>
<dbReference type="AlphaFoldDB" id="A0A061BK90"/>
<protein>
    <submittedName>
        <fullName evidence="2">RHTO0S45e00100g1_1</fullName>
    </submittedName>
</protein>
<sequence length="273" mass="30681">MPRAENELRYAKIASLWPRGDIVNISYSPALDLDIKIPLAFIATSGQNTIGFVEELAQTLVLESGELRRSDAPEIELDLAAPLSQPDNFVFLPDERSMAFTERRGPESKARLRAPAANEDGASSVSHSSRDSANQNSFREQLLARDGMCYFTGTSGPSCVPAHIAPCSRIDVYEELLDDAFQFDAEHGILLNRTLHREYDKLEWSLYYKDDQYFFHCFNAKKDFLVKHHGSSAKVADMRCLAPPSPALCKWHYTQCVLKTVRGYSYGMAQNAF</sequence>
<dbReference type="OrthoDB" id="2569251at2759"/>
<proteinExistence type="predicted"/>
<accession>A0A061BK90</accession>
<feature type="region of interest" description="Disordered" evidence="1">
    <location>
        <begin position="100"/>
        <end position="136"/>
    </location>
</feature>